<proteinExistence type="predicted"/>
<keyword evidence="3" id="KW-1185">Reference proteome</keyword>
<dbReference type="RefSeq" id="WP_156900820.1">
    <property type="nucleotide sequence ID" value="NZ_CP091521.1"/>
</dbReference>
<dbReference type="AlphaFoldDB" id="A0A8T9MVU8"/>
<dbReference type="Proteomes" id="UP000831534">
    <property type="component" value="Chromosome"/>
</dbReference>
<feature type="chain" id="PRO_5035825221" description="Lipoprotein" evidence="1">
    <location>
        <begin position="21"/>
        <end position="121"/>
    </location>
</feature>
<reference evidence="2" key="1">
    <citation type="journal article" date="2022" name="Res Sq">
        <title>Evolution of multicellular longitudinally dividing oral cavity symbionts (Neisseriaceae).</title>
        <authorList>
            <person name="Nyongesa S."/>
            <person name="Weber P."/>
            <person name="Bernet E."/>
            <person name="Pullido F."/>
            <person name="Nieckarz M."/>
            <person name="Delaby M."/>
            <person name="Nieves C."/>
            <person name="Viehboeck T."/>
            <person name="Krause N."/>
            <person name="Rivera-Millot A."/>
            <person name="Nakamura A."/>
            <person name="Vischer N."/>
            <person name="VanNieuwenhze M."/>
            <person name="Brun Y."/>
            <person name="Cava F."/>
            <person name="Bulgheresi S."/>
            <person name="Veyrier F."/>
        </authorList>
    </citation>
    <scope>NUCLEOTIDE SEQUENCE</scope>
    <source>
        <strain evidence="2">17694</strain>
    </source>
</reference>
<evidence type="ECO:0000313" key="2">
    <source>
        <dbReference type="EMBL" id="UOP04538.1"/>
    </source>
</evidence>
<sequence>MKKAPVLLLCAACAAPNPVAPPLVGTWQCEQAGLMQTLRFNADNTLVRRAALPESRARRFYGTWQLAGKRLTTRERVAPVRGAAVAAETVLHGVYTVVRADAQILTLRDENGGALLHCRRV</sequence>
<evidence type="ECO:0008006" key="4">
    <source>
        <dbReference type="Google" id="ProtNLM"/>
    </source>
</evidence>
<evidence type="ECO:0000313" key="3">
    <source>
        <dbReference type="Proteomes" id="UP000831534"/>
    </source>
</evidence>
<reference evidence="2" key="2">
    <citation type="submission" date="2024-09" db="EMBL/GenBank/DDBJ databases">
        <authorList>
            <person name="Veyrier F.J."/>
        </authorList>
    </citation>
    <scope>NUCLEOTIDE SEQUENCE</scope>
    <source>
        <strain evidence="2">17694</strain>
    </source>
</reference>
<name>A0A8T9MVU8_9NEIS</name>
<evidence type="ECO:0000256" key="1">
    <source>
        <dbReference type="SAM" id="SignalP"/>
    </source>
</evidence>
<organism evidence="2 3">
    <name type="scientific">Conchiformibius kuhniae</name>
    <dbReference type="NCBI Taxonomy" id="211502"/>
    <lineage>
        <taxon>Bacteria</taxon>
        <taxon>Pseudomonadati</taxon>
        <taxon>Pseudomonadota</taxon>
        <taxon>Betaproteobacteria</taxon>
        <taxon>Neisseriales</taxon>
        <taxon>Neisseriaceae</taxon>
        <taxon>Conchiformibius</taxon>
    </lineage>
</organism>
<dbReference type="KEGG" id="ckh:LVJ77_09735"/>
<protein>
    <recommendedName>
        <fullName evidence="4">Lipoprotein</fullName>
    </recommendedName>
</protein>
<accession>A0A8T9MVU8</accession>
<gene>
    <name evidence="2" type="ORF">LVJ77_09735</name>
</gene>
<dbReference type="EMBL" id="CP091521">
    <property type="protein sequence ID" value="UOP04538.1"/>
    <property type="molecule type" value="Genomic_DNA"/>
</dbReference>
<keyword evidence="1" id="KW-0732">Signal</keyword>
<feature type="signal peptide" evidence="1">
    <location>
        <begin position="1"/>
        <end position="20"/>
    </location>
</feature>